<protein>
    <recommendedName>
        <fullName evidence="4">Secreted protein</fullName>
    </recommendedName>
</protein>
<accession>A0A699YUG4</accession>
<dbReference type="Proteomes" id="UP000485058">
    <property type="component" value="Unassembled WGS sequence"/>
</dbReference>
<reference evidence="2 3" key="1">
    <citation type="submission" date="2020-02" db="EMBL/GenBank/DDBJ databases">
        <title>Draft genome sequence of Haematococcus lacustris strain NIES-144.</title>
        <authorList>
            <person name="Morimoto D."/>
            <person name="Nakagawa S."/>
            <person name="Yoshida T."/>
            <person name="Sawayama S."/>
        </authorList>
    </citation>
    <scope>NUCLEOTIDE SEQUENCE [LARGE SCALE GENOMIC DNA]</scope>
    <source>
        <strain evidence="2 3">NIES-144</strain>
    </source>
</reference>
<proteinExistence type="predicted"/>
<evidence type="ECO:0000313" key="2">
    <source>
        <dbReference type="EMBL" id="GFH10069.1"/>
    </source>
</evidence>
<dbReference type="EMBL" id="BLLF01000285">
    <property type="protein sequence ID" value="GFH10069.1"/>
    <property type="molecule type" value="Genomic_DNA"/>
</dbReference>
<sequence>MDRTGAEARRPRMAVLLVRAAIAAAQCDSLTAGPDGPHWGRGTQATHGGLAGKGCHCCCSVR</sequence>
<evidence type="ECO:0000256" key="1">
    <source>
        <dbReference type="SAM" id="SignalP"/>
    </source>
</evidence>
<feature type="signal peptide" evidence="1">
    <location>
        <begin position="1"/>
        <end position="27"/>
    </location>
</feature>
<comment type="caution">
    <text evidence="2">The sequence shown here is derived from an EMBL/GenBank/DDBJ whole genome shotgun (WGS) entry which is preliminary data.</text>
</comment>
<name>A0A699YUG4_HAELA</name>
<keyword evidence="1" id="KW-0732">Signal</keyword>
<evidence type="ECO:0000313" key="3">
    <source>
        <dbReference type="Proteomes" id="UP000485058"/>
    </source>
</evidence>
<keyword evidence="3" id="KW-1185">Reference proteome</keyword>
<gene>
    <name evidence="2" type="ORF">HaLaN_05317</name>
</gene>
<feature type="chain" id="PRO_5025633411" description="Secreted protein" evidence="1">
    <location>
        <begin position="28"/>
        <end position="62"/>
    </location>
</feature>
<dbReference type="AlphaFoldDB" id="A0A699YUG4"/>
<evidence type="ECO:0008006" key="4">
    <source>
        <dbReference type="Google" id="ProtNLM"/>
    </source>
</evidence>
<organism evidence="2 3">
    <name type="scientific">Haematococcus lacustris</name>
    <name type="common">Green alga</name>
    <name type="synonym">Haematococcus pluvialis</name>
    <dbReference type="NCBI Taxonomy" id="44745"/>
    <lineage>
        <taxon>Eukaryota</taxon>
        <taxon>Viridiplantae</taxon>
        <taxon>Chlorophyta</taxon>
        <taxon>core chlorophytes</taxon>
        <taxon>Chlorophyceae</taxon>
        <taxon>CS clade</taxon>
        <taxon>Chlamydomonadales</taxon>
        <taxon>Haematococcaceae</taxon>
        <taxon>Haematococcus</taxon>
    </lineage>
</organism>